<dbReference type="EMBL" id="JACICD010000003">
    <property type="protein sequence ID" value="MBB3771571.1"/>
    <property type="molecule type" value="Genomic_DNA"/>
</dbReference>
<reference evidence="2 3" key="1">
    <citation type="submission" date="2020-08" db="EMBL/GenBank/DDBJ databases">
        <title>Genomic Encyclopedia of Type Strains, Phase IV (KMG-IV): sequencing the most valuable type-strain genomes for metagenomic binning, comparative biology and taxonomic classification.</title>
        <authorList>
            <person name="Goeker M."/>
        </authorList>
    </citation>
    <scope>NUCLEOTIDE SEQUENCE [LARGE SCALE GENOMIC DNA]</scope>
    <source>
        <strain evidence="2 3">DSM 5895</strain>
    </source>
</reference>
<evidence type="ECO:0000313" key="2">
    <source>
        <dbReference type="EMBL" id="MBB3771571.1"/>
    </source>
</evidence>
<accession>A0A839ZA01</accession>
<dbReference type="AlphaFoldDB" id="A0A839ZA01"/>
<protein>
    <submittedName>
        <fullName evidence="2">Uncharacterized protein GlcG (DUF336 family)</fullName>
    </submittedName>
</protein>
<feature type="compositionally biased region" description="Basic and acidic residues" evidence="1">
    <location>
        <begin position="67"/>
        <end position="76"/>
    </location>
</feature>
<dbReference type="RefSeq" id="WP_183189730.1">
    <property type="nucleotide sequence ID" value="NZ_JACICD010000003.1"/>
</dbReference>
<evidence type="ECO:0000313" key="3">
    <source>
        <dbReference type="Proteomes" id="UP000533469"/>
    </source>
</evidence>
<evidence type="ECO:0000256" key="1">
    <source>
        <dbReference type="SAM" id="MobiDB-lite"/>
    </source>
</evidence>
<keyword evidence="3" id="KW-1185">Reference proteome</keyword>
<sequence>MMSFVNIPAPKVRSVAELAEEVHAASSALVDARSRADAARRDETACLNRLNLAQKKMDEAVEALRSSADRDSDWKNRKNPGIRHPVEE</sequence>
<comment type="caution">
    <text evidence="2">The sequence shown here is derived from an EMBL/GenBank/DDBJ whole genome shotgun (WGS) entry which is preliminary data.</text>
</comment>
<gene>
    <name evidence="2" type="ORF">FHS55_002170</name>
</gene>
<feature type="region of interest" description="Disordered" evidence="1">
    <location>
        <begin position="63"/>
        <end position="88"/>
    </location>
</feature>
<name>A0A839ZA01_9HYPH</name>
<proteinExistence type="predicted"/>
<dbReference type="Proteomes" id="UP000533469">
    <property type="component" value="Unassembled WGS sequence"/>
</dbReference>
<organism evidence="2 3">
    <name type="scientific">Ancylobacter tetraedralis</name>
    <dbReference type="NCBI Taxonomy" id="217068"/>
    <lineage>
        <taxon>Bacteria</taxon>
        <taxon>Pseudomonadati</taxon>
        <taxon>Pseudomonadota</taxon>
        <taxon>Alphaproteobacteria</taxon>
        <taxon>Hyphomicrobiales</taxon>
        <taxon>Xanthobacteraceae</taxon>
        <taxon>Ancylobacter</taxon>
    </lineage>
</organism>